<proteinExistence type="predicted"/>
<gene>
    <name evidence="1" type="ORF">sm9_1494</name>
</gene>
<dbReference type="RefSeq" id="WP_058739512.1">
    <property type="nucleotide sequence ID" value="NZ_CP011266.1"/>
</dbReference>
<dbReference type="PATRIC" id="fig|230361.4.peg.1541"/>
<dbReference type="EMBL" id="CP011266">
    <property type="protein sequence ID" value="ALT69274.1"/>
    <property type="molecule type" value="Genomic_DNA"/>
</dbReference>
<organism evidence="1 2">
    <name type="scientific">Methanobrevibacter millerae</name>
    <dbReference type="NCBI Taxonomy" id="230361"/>
    <lineage>
        <taxon>Archaea</taxon>
        <taxon>Methanobacteriati</taxon>
        <taxon>Methanobacteriota</taxon>
        <taxon>Methanomada group</taxon>
        <taxon>Methanobacteria</taxon>
        <taxon>Methanobacteriales</taxon>
        <taxon>Methanobacteriaceae</taxon>
        <taxon>Methanobrevibacter</taxon>
    </lineage>
</organism>
<evidence type="ECO:0000313" key="2">
    <source>
        <dbReference type="Proteomes" id="UP000067738"/>
    </source>
</evidence>
<name>A0A0U3DTL5_9EURY</name>
<dbReference type="KEGG" id="mmil:sm9_1494"/>
<evidence type="ECO:0000313" key="1">
    <source>
        <dbReference type="EMBL" id="ALT69274.1"/>
    </source>
</evidence>
<reference evidence="1 2" key="1">
    <citation type="submission" date="2015-04" db="EMBL/GenBank/DDBJ databases">
        <title>The complete genome sequence of the rumen methanogen Methanobrevibacter millerae SM9.</title>
        <authorList>
            <person name="Leahy S.C."/>
            <person name="Kelly W.J."/>
            <person name="Pacheco D.M."/>
            <person name="Li D."/>
            <person name="Altermann E."/>
            <person name="Attwood G.T."/>
        </authorList>
    </citation>
    <scope>NUCLEOTIDE SEQUENCE [LARGE SCALE GENOMIC DNA]</scope>
    <source>
        <strain evidence="1 2">SM9</strain>
    </source>
</reference>
<sequence>MNAFNDNGNIKQFQLTRMINEKCSDEHTITKISIVLRRDKIEAPYYMVTKIKVSSCIDNESGGLVHAMDMMSLNRMHNLSEDAYHEIESLIDDACESDAVKVTSDEKGMKMAIMSKSNSESISLFENYRKLFERIDNLIC</sequence>
<dbReference type="AlphaFoldDB" id="A0A0U3DTL5"/>
<dbReference type="GeneID" id="26736437"/>
<accession>A0A0U3DTL5</accession>
<dbReference type="OrthoDB" id="82519at2157"/>
<keyword evidence="2" id="KW-1185">Reference proteome</keyword>
<protein>
    <submittedName>
        <fullName evidence="1">Uncharacterized protein</fullName>
    </submittedName>
</protein>
<dbReference type="Proteomes" id="UP000067738">
    <property type="component" value="Chromosome"/>
</dbReference>